<dbReference type="Proteomes" id="UP000316759">
    <property type="component" value="Unassembled WGS sequence"/>
</dbReference>
<keyword evidence="2" id="KW-1185">Reference proteome</keyword>
<name>A0A504Z3R5_FASGI</name>
<evidence type="ECO:0000313" key="1">
    <source>
        <dbReference type="EMBL" id="TPP67569.1"/>
    </source>
</evidence>
<dbReference type="STRING" id="46835.A0A504Z3R5"/>
<evidence type="ECO:0000313" key="2">
    <source>
        <dbReference type="Proteomes" id="UP000316759"/>
    </source>
</evidence>
<accession>A0A504Z3R5</accession>
<comment type="caution">
    <text evidence="1">The sequence shown here is derived from an EMBL/GenBank/DDBJ whole genome shotgun (WGS) entry which is preliminary data.</text>
</comment>
<dbReference type="EMBL" id="SUNJ01000540">
    <property type="protein sequence ID" value="TPP67569.1"/>
    <property type="molecule type" value="Genomic_DNA"/>
</dbReference>
<gene>
    <name evidence="1" type="ORF">FGIG_12172</name>
</gene>
<organism evidence="1 2">
    <name type="scientific">Fasciola gigantica</name>
    <name type="common">Giant liver fluke</name>
    <dbReference type="NCBI Taxonomy" id="46835"/>
    <lineage>
        <taxon>Eukaryota</taxon>
        <taxon>Metazoa</taxon>
        <taxon>Spiralia</taxon>
        <taxon>Lophotrochozoa</taxon>
        <taxon>Platyhelminthes</taxon>
        <taxon>Trematoda</taxon>
        <taxon>Digenea</taxon>
        <taxon>Plagiorchiida</taxon>
        <taxon>Echinostomata</taxon>
        <taxon>Echinostomatoidea</taxon>
        <taxon>Fasciolidae</taxon>
        <taxon>Fasciola</taxon>
    </lineage>
</organism>
<proteinExistence type="predicted"/>
<dbReference type="AlphaFoldDB" id="A0A504Z3R5"/>
<protein>
    <submittedName>
        <fullName evidence="1">Uncharacterized protein</fullName>
    </submittedName>
</protein>
<sequence>MYLLNKKVIEGNQIAILCRPEGELYLLKTFSGDFSSDHTPGLTAPLSVLSNPSTSTTKLQALTATEQSLSMQAGSNTGGFELKALYRQPTAGVKAVWTKDGQPLPKQLSSIHSHQLPEVVSTAVDGKYVLTVNSR</sequence>
<reference evidence="1 2" key="1">
    <citation type="submission" date="2019-04" db="EMBL/GenBank/DDBJ databases">
        <title>Annotation for the trematode Fasciola gigantica.</title>
        <authorList>
            <person name="Choi Y.-J."/>
        </authorList>
    </citation>
    <scope>NUCLEOTIDE SEQUENCE [LARGE SCALE GENOMIC DNA]</scope>
    <source>
        <strain evidence="1">Uganda_cow_1</strain>
    </source>
</reference>